<name>A0A917KQQ2_9ACTN</name>
<comment type="caution">
    <text evidence="1">The sequence shown here is derived from an EMBL/GenBank/DDBJ whole genome shotgun (WGS) entry which is preliminary data.</text>
</comment>
<proteinExistence type="predicted"/>
<accession>A0A917KQQ2</accession>
<sequence>MPKVVQPYYSIQYDGTNGAHIAGTWCTGITLVSDTGTVLTYVMYDGNRSMNLGEWMVVWGPDSNDPMIFTQAEYESRYYELPET</sequence>
<dbReference type="AlphaFoldDB" id="A0A917KQQ2"/>
<reference evidence="1" key="2">
    <citation type="submission" date="2020-09" db="EMBL/GenBank/DDBJ databases">
        <authorList>
            <person name="Sun Q."/>
            <person name="Zhou Y."/>
        </authorList>
    </citation>
    <scope>NUCLEOTIDE SEQUENCE</scope>
    <source>
        <strain evidence="1">CGMCC 4.7272</strain>
    </source>
</reference>
<dbReference type="EMBL" id="BMMU01000004">
    <property type="protein sequence ID" value="GGJ23014.1"/>
    <property type="molecule type" value="Genomic_DNA"/>
</dbReference>
<protein>
    <submittedName>
        <fullName evidence="1">Uncharacterized protein</fullName>
    </submittedName>
</protein>
<dbReference type="Proteomes" id="UP000625682">
    <property type="component" value="Unassembled WGS sequence"/>
</dbReference>
<evidence type="ECO:0000313" key="1">
    <source>
        <dbReference type="EMBL" id="GGJ23014.1"/>
    </source>
</evidence>
<keyword evidence="2" id="KW-1185">Reference proteome</keyword>
<reference evidence="1" key="1">
    <citation type="journal article" date="2014" name="Int. J. Syst. Evol. Microbiol.">
        <title>Complete genome sequence of Corynebacterium casei LMG S-19264T (=DSM 44701T), isolated from a smear-ripened cheese.</title>
        <authorList>
            <consortium name="US DOE Joint Genome Institute (JGI-PGF)"/>
            <person name="Walter F."/>
            <person name="Albersmeier A."/>
            <person name="Kalinowski J."/>
            <person name="Ruckert C."/>
        </authorList>
    </citation>
    <scope>NUCLEOTIDE SEQUENCE</scope>
    <source>
        <strain evidence="1">CGMCC 4.7272</strain>
    </source>
</reference>
<dbReference type="RefSeq" id="WP_189146850.1">
    <property type="nucleotide sequence ID" value="NZ_BAABER010000001.1"/>
</dbReference>
<gene>
    <name evidence="1" type="ORF">GCM10012282_19400</name>
</gene>
<organism evidence="1 2">
    <name type="scientific">Streptomyces lacrimifluminis</name>
    <dbReference type="NCBI Taxonomy" id="1500077"/>
    <lineage>
        <taxon>Bacteria</taxon>
        <taxon>Bacillati</taxon>
        <taxon>Actinomycetota</taxon>
        <taxon>Actinomycetes</taxon>
        <taxon>Kitasatosporales</taxon>
        <taxon>Streptomycetaceae</taxon>
        <taxon>Streptomyces</taxon>
    </lineage>
</organism>
<evidence type="ECO:0000313" key="2">
    <source>
        <dbReference type="Proteomes" id="UP000625682"/>
    </source>
</evidence>